<name>A0A8H7WJH5_9HELO</name>
<accession>A0A8H7WJH5</accession>
<evidence type="ECO:0000259" key="5">
    <source>
        <dbReference type="Pfam" id="PF00135"/>
    </source>
</evidence>
<organism evidence="6 7">
    <name type="scientific">Cadophora malorum</name>
    <dbReference type="NCBI Taxonomy" id="108018"/>
    <lineage>
        <taxon>Eukaryota</taxon>
        <taxon>Fungi</taxon>
        <taxon>Dikarya</taxon>
        <taxon>Ascomycota</taxon>
        <taxon>Pezizomycotina</taxon>
        <taxon>Leotiomycetes</taxon>
        <taxon>Helotiales</taxon>
        <taxon>Ploettnerulaceae</taxon>
        <taxon>Cadophora</taxon>
    </lineage>
</organism>
<evidence type="ECO:0000256" key="1">
    <source>
        <dbReference type="ARBA" id="ARBA00005964"/>
    </source>
</evidence>
<dbReference type="PANTHER" id="PTHR11559">
    <property type="entry name" value="CARBOXYLESTERASE"/>
    <property type="match status" value="1"/>
</dbReference>
<feature type="domain" description="Carboxylesterase type B" evidence="5">
    <location>
        <begin position="25"/>
        <end position="486"/>
    </location>
</feature>
<dbReference type="InterPro" id="IPR019819">
    <property type="entry name" value="Carboxylesterase_B_CS"/>
</dbReference>
<evidence type="ECO:0000313" key="6">
    <source>
        <dbReference type="EMBL" id="KAG4425980.1"/>
    </source>
</evidence>
<dbReference type="PROSITE" id="PS00122">
    <property type="entry name" value="CARBOXYLESTERASE_B_1"/>
    <property type="match status" value="1"/>
</dbReference>
<sequence length="528" mass="56338">MFTAKFLLSSLALLACVVAAPTTAPTATISDGRVLGISTSLPNAPIPVNKFLGIPFAKSPPERFAPPTDPVKWTTPLQATSWKPSCVQQFNYPSDLRAETMRIFNNPGYPAPVESEDCLYLNVYAPSTAATTSSLPVMVWIFGGNLAFGAAGVESYDGSSFAANQNVVVVTLNYRTNVFGFSASPELPTGQQNAGFLDQRKALTWVQTNIQAFGGDPGKVTIFGESAGGLSVKQLVALPPSPLPFRAGILESTGGSFPLNPRDSWNQLVKSTGCTNAASRIACVRQVPATQIKNIIEQNSIGFGPVEDGITYTANTRAKFFAKKAADVPLLHGTNSNEGRVFAHLVGIGNGSPQLSEFLNATFPSRPDIQKAILAFYPTDVANIPFELISQIITDLIFTCTTSSLTTVAALNGYDTWRYYYEGVFPNLQVFEDAGAFHASEIPQVFGNYLPLGATTQQIGLSRYMQTAWANFAKNPQKGPGWPKLGSNFGLELGSLGRNAGSGEVTIPLISVDAVCAIYAPIIALQPL</sequence>
<keyword evidence="2 4" id="KW-0378">Hydrolase</keyword>
<dbReference type="PRINTS" id="PR00878">
    <property type="entry name" value="CHOLNESTRASE"/>
</dbReference>
<evidence type="ECO:0000313" key="7">
    <source>
        <dbReference type="Proteomes" id="UP000664132"/>
    </source>
</evidence>
<feature type="chain" id="PRO_5034946571" description="Carboxylic ester hydrolase" evidence="4">
    <location>
        <begin position="20"/>
        <end position="528"/>
    </location>
</feature>
<dbReference type="OrthoDB" id="408631at2759"/>
<comment type="caution">
    <text evidence="6">The sequence shown here is derived from an EMBL/GenBank/DDBJ whole genome shotgun (WGS) entry which is preliminary data.</text>
</comment>
<dbReference type="PROSITE" id="PS51257">
    <property type="entry name" value="PROKAR_LIPOPROTEIN"/>
    <property type="match status" value="1"/>
</dbReference>
<evidence type="ECO:0000256" key="4">
    <source>
        <dbReference type="RuleBase" id="RU361235"/>
    </source>
</evidence>
<feature type="active site" description="Charge relay system" evidence="3">
    <location>
        <position position="338"/>
    </location>
</feature>
<evidence type="ECO:0000256" key="3">
    <source>
        <dbReference type="PIRSR" id="PIRSR600997-1"/>
    </source>
</evidence>
<proteinExistence type="inferred from homology"/>
<dbReference type="Pfam" id="PF00135">
    <property type="entry name" value="COesterase"/>
    <property type="match status" value="1"/>
</dbReference>
<protein>
    <recommendedName>
        <fullName evidence="4">Carboxylic ester hydrolase</fullName>
        <ecNumber evidence="4">3.1.1.-</ecNumber>
    </recommendedName>
</protein>
<gene>
    <name evidence="6" type="ORF">IFR04_000924</name>
</gene>
<feature type="active site" description="Charge relay system" evidence="3">
    <location>
        <position position="438"/>
    </location>
</feature>
<dbReference type="SUPFAM" id="SSF53474">
    <property type="entry name" value="alpha/beta-Hydrolases"/>
    <property type="match status" value="1"/>
</dbReference>
<dbReference type="InterPro" id="IPR002018">
    <property type="entry name" value="CarbesteraseB"/>
</dbReference>
<dbReference type="Proteomes" id="UP000664132">
    <property type="component" value="Unassembled WGS sequence"/>
</dbReference>
<dbReference type="PROSITE" id="PS00941">
    <property type="entry name" value="CARBOXYLESTERASE_B_2"/>
    <property type="match status" value="1"/>
</dbReference>
<dbReference type="EC" id="3.1.1.-" evidence="4"/>
<dbReference type="InterPro" id="IPR000997">
    <property type="entry name" value="Cholinesterase"/>
</dbReference>
<feature type="signal peptide" evidence="4">
    <location>
        <begin position="1"/>
        <end position="19"/>
    </location>
</feature>
<feature type="active site" description="Acyl-ester intermediate" evidence="3">
    <location>
        <position position="226"/>
    </location>
</feature>
<keyword evidence="4" id="KW-0732">Signal</keyword>
<dbReference type="AlphaFoldDB" id="A0A8H7WJH5"/>
<keyword evidence="7" id="KW-1185">Reference proteome</keyword>
<dbReference type="InterPro" id="IPR029058">
    <property type="entry name" value="AB_hydrolase_fold"/>
</dbReference>
<evidence type="ECO:0000256" key="2">
    <source>
        <dbReference type="ARBA" id="ARBA00022801"/>
    </source>
</evidence>
<comment type="similarity">
    <text evidence="1 4">Belongs to the type-B carboxylesterase/lipase family.</text>
</comment>
<dbReference type="InterPro" id="IPR019826">
    <property type="entry name" value="Carboxylesterase_B_AS"/>
</dbReference>
<reference evidence="6" key="1">
    <citation type="submission" date="2021-02" db="EMBL/GenBank/DDBJ databases">
        <title>Genome sequence Cadophora malorum strain M34.</title>
        <authorList>
            <person name="Stefanovic E."/>
            <person name="Vu D."/>
            <person name="Scully C."/>
            <person name="Dijksterhuis J."/>
            <person name="Roader J."/>
            <person name="Houbraken J."/>
        </authorList>
    </citation>
    <scope>NUCLEOTIDE SEQUENCE</scope>
    <source>
        <strain evidence="6">M34</strain>
    </source>
</reference>
<dbReference type="InterPro" id="IPR050309">
    <property type="entry name" value="Type-B_Carboxylest/Lipase"/>
</dbReference>
<dbReference type="EMBL" id="JAFJYH010000006">
    <property type="protein sequence ID" value="KAG4425980.1"/>
    <property type="molecule type" value="Genomic_DNA"/>
</dbReference>
<dbReference type="Gene3D" id="3.40.50.1820">
    <property type="entry name" value="alpha/beta hydrolase"/>
    <property type="match status" value="1"/>
</dbReference>
<dbReference type="GO" id="GO:0004104">
    <property type="term" value="F:cholinesterase activity"/>
    <property type="evidence" value="ECO:0007669"/>
    <property type="project" value="InterPro"/>
</dbReference>